<accession>A0ABS4ITZ1</accession>
<dbReference type="RefSeq" id="WP_245375432.1">
    <property type="nucleotide sequence ID" value="NZ_JAGGLB010000005.1"/>
</dbReference>
<evidence type="ECO:0000313" key="2">
    <source>
        <dbReference type="Proteomes" id="UP001519287"/>
    </source>
</evidence>
<organism evidence="1 2">
    <name type="scientific">Paenibacillus eucommiae</name>
    <dbReference type="NCBI Taxonomy" id="1355755"/>
    <lineage>
        <taxon>Bacteria</taxon>
        <taxon>Bacillati</taxon>
        <taxon>Bacillota</taxon>
        <taxon>Bacilli</taxon>
        <taxon>Bacillales</taxon>
        <taxon>Paenibacillaceae</taxon>
        <taxon>Paenibacillus</taxon>
    </lineage>
</organism>
<protein>
    <recommendedName>
        <fullName evidence="3">Nucleotidyltransferase family protein</fullName>
    </recommendedName>
</protein>
<evidence type="ECO:0008006" key="3">
    <source>
        <dbReference type="Google" id="ProtNLM"/>
    </source>
</evidence>
<proteinExistence type="predicted"/>
<dbReference type="InterPro" id="IPR009267">
    <property type="entry name" value="NTP_transf_6"/>
</dbReference>
<name>A0ABS4ITZ1_9BACL</name>
<keyword evidence="2" id="KW-1185">Reference proteome</keyword>
<dbReference type="Proteomes" id="UP001519287">
    <property type="component" value="Unassembled WGS sequence"/>
</dbReference>
<comment type="caution">
    <text evidence="1">The sequence shown here is derived from an EMBL/GenBank/DDBJ whole genome shotgun (WGS) entry which is preliminary data.</text>
</comment>
<evidence type="ECO:0000313" key="1">
    <source>
        <dbReference type="EMBL" id="MBP1990580.1"/>
    </source>
</evidence>
<dbReference type="Pfam" id="PF06042">
    <property type="entry name" value="NTP_transf_6"/>
    <property type="match status" value="1"/>
</dbReference>
<reference evidence="1 2" key="1">
    <citation type="submission" date="2021-03" db="EMBL/GenBank/DDBJ databases">
        <title>Genomic Encyclopedia of Type Strains, Phase IV (KMG-IV): sequencing the most valuable type-strain genomes for metagenomic binning, comparative biology and taxonomic classification.</title>
        <authorList>
            <person name="Goeker M."/>
        </authorList>
    </citation>
    <scope>NUCLEOTIDE SEQUENCE [LARGE SCALE GENOMIC DNA]</scope>
    <source>
        <strain evidence="1 2">DSM 26048</strain>
    </source>
</reference>
<gene>
    <name evidence="1" type="ORF">J2Z66_002186</name>
</gene>
<dbReference type="EMBL" id="JAGGLB010000005">
    <property type="protein sequence ID" value="MBP1990580.1"/>
    <property type="molecule type" value="Genomic_DNA"/>
</dbReference>
<sequence length="182" mass="21704">MTDYKDTFFELIRSNKEIMADLSTIRELHLPDWYIAAGYVRNYIWDSLHHYSTRTPLNDIDVIYYNTEEIDEEVEKKYDQQLQQLTGSTLWSVKNQARMHLNNGDQPYTSIEDAISHWPETVTAIGIRLEEDDSISLISPYGLEDLFEFRVRRSPLFIKEAYYQARVSKKNWKKLWPQLEIM</sequence>
<dbReference type="PANTHER" id="PTHR39166">
    <property type="entry name" value="BLL1166 PROTEIN"/>
    <property type="match status" value="1"/>
</dbReference>
<dbReference type="PANTHER" id="PTHR39166:SF1">
    <property type="entry name" value="BLL1166 PROTEIN"/>
    <property type="match status" value="1"/>
</dbReference>